<evidence type="ECO:0000256" key="3">
    <source>
        <dbReference type="SAM" id="MobiDB-lite"/>
    </source>
</evidence>
<evidence type="ECO:0000256" key="2">
    <source>
        <dbReference type="ARBA" id="ARBA00022837"/>
    </source>
</evidence>
<name>A0A2A5CBP5_9GAMM</name>
<sequence length="484" mass="49808">MQTVKIPFYLILLSALVLLTGCGNNDSRRVVVVPQSSVSVAVGGAGVKGPLVGAVVSLYELDVSQADLQGALLGAGSTGSNAGIQGLTIPDSTSGWVVLVFEVDSDTTDLTTGAAPIFSSLTTVVLAQRVLDGDDIYASPLTTMAVNLARRKADSGSPYSGNSDGTIDEEEFTSALTIAQRQVKSTLGFGLDDTTDIFTTPPLITATTTDSASKSQVAAYRQAIEAVAAIANAVSEAGGGANAQEAFDALTEDLTDGIIDGQSDSGEIASFTAVAATLATIVTQDVTNLTIPGTDISIGDIESVLASETTDTGVETDVTDLESGDVNVDPDPAKIVSDVDGDGVPDVEDAFPEDPTEYLDSDEDGVGDNADVFPNDPNETSDSDQDGVGDNADAFPNDPTEHTDADNDGFGDNEDDLFPNNPGLQMDIDSDGVDDAFDNCVTVSNSNQADTDGDGAGDACDAPELSALIWDSILTTWDNAKWSD</sequence>
<feature type="compositionally biased region" description="Acidic residues" evidence="3">
    <location>
        <begin position="406"/>
        <end position="417"/>
    </location>
</feature>
<organism evidence="4 5">
    <name type="scientific">SAR86 cluster bacterium</name>
    <dbReference type="NCBI Taxonomy" id="2030880"/>
    <lineage>
        <taxon>Bacteria</taxon>
        <taxon>Pseudomonadati</taxon>
        <taxon>Pseudomonadota</taxon>
        <taxon>Gammaproteobacteria</taxon>
        <taxon>SAR86 cluster</taxon>
    </lineage>
</organism>
<dbReference type="Pfam" id="PF02412">
    <property type="entry name" value="TSP_3"/>
    <property type="match status" value="1"/>
</dbReference>
<dbReference type="EMBL" id="NVWI01000007">
    <property type="protein sequence ID" value="PCJ40938.1"/>
    <property type="molecule type" value="Genomic_DNA"/>
</dbReference>
<comment type="caution">
    <text evidence="4">The sequence shown here is derived from an EMBL/GenBank/DDBJ whole genome shotgun (WGS) entry which is preliminary data.</text>
</comment>
<dbReference type="GO" id="GO:0007155">
    <property type="term" value="P:cell adhesion"/>
    <property type="evidence" value="ECO:0007669"/>
    <property type="project" value="InterPro"/>
</dbReference>
<dbReference type="PROSITE" id="PS51257">
    <property type="entry name" value="PROKAR_LIPOPROTEIN"/>
    <property type="match status" value="1"/>
</dbReference>
<evidence type="ECO:0000256" key="1">
    <source>
        <dbReference type="ARBA" id="ARBA00022729"/>
    </source>
</evidence>
<gene>
    <name evidence="4" type="ORF">COA71_10080</name>
</gene>
<dbReference type="SUPFAM" id="SSF103647">
    <property type="entry name" value="TSP type-3 repeat"/>
    <property type="match status" value="1"/>
</dbReference>
<evidence type="ECO:0000313" key="5">
    <source>
        <dbReference type="Proteomes" id="UP000228987"/>
    </source>
</evidence>
<dbReference type="GO" id="GO:0005509">
    <property type="term" value="F:calcium ion binding"/>
    <property type="evidence" value="ECO:0007669"/>
    <property type="project" value="InterPro"/>
</dbReference>
<dbReference type="AlphaFoldDB" id="A0A2A5CBP5"/>
<dbReference type="InterPro" id="IPR003367">
    <property type="entry name" value="Thrombospondin_3-like_rpt"/>
</dbReference>
<dbReference type="PANTHER" id="PTHR10199">
    <property type="entry name" value="THROMBOSPONDIN"/>
    <property type="match status" value="1"/>
</dbReference>
<evidence type="ECO:0000313" key="4">
    <source>
        <dbReference type="EMBL" id="PCJ40938.1"/>
    </source>
</evidence>
<dbReference type="Gene3D" id="4.10.1080.10">
    <property type="entry name" value="TSP type-3 repeat"/>
    <property type="match status" value="1"/>
</dbReference>
<proteinExistence type="predicted"/>
<dbReference type="PANTHER" id="PTHR10199:SF110">
    <property type="entry name" value="TSP C-TERMINAL DOMAIN-CONTAINING PROTEIN"/>
    <property type="match status" value="1"/>
</dbReference>
<keyword evidence="1" id="KW-0732">Signal</keyword>
<feature type="region of interest" description="Disordered" evidence="3">
    <location>
        <begin position="309"/>
        <end position="420"/>
    </location>
</feature>
<dbReference type="Proteomes" id="UP000228987">
    <property type="component" value="Unassembled WGS sequence"/>
</dbReference>
<reference evidence="5" key="1">
    <citation type="submission" date="2017-08" db="EMBL/GenBank/DDBJ databases">
        <title>A dynamic microbial community with high functional redundancy inhabits the cold, oxic subseafloor aquifer.</title>
        <authorList>
            <person name="Tully B.J."/>
            <person name="Wheat C.G."/>
            <person name="Glazer B.T."/>
            <person name="Huber J.A."/>
        </authorList>
    </citation>
    <scope>NUCLEOTIDE SEQUENCE [LARGE SCALE GENOMIC DNA]</scope>
</reference>
<accession>A0A2A5CBP5</accession>
<protein>
    <submittedName>
        <fullName evidence="4">Uncharacterized protein</fullName>
    </submittedName>
</protein>
<dbReference type="InterPro" id="IPR028974">
    <property type="entry name" value="TSP_type-3_rpt"/>
</dbReference>
<keyword evidence="2" id="KW-0106">Calcium</keyword>
<feature type="compositionally biased region" description="Acidic residues" evidence="3">
    <location>
        <begin position="339"/>
        <end position="366"/>
    </location>
</feature>